<accession>A0A1G1L2Z7</accession>
<dbReference type="PANTHER" id="PTHR10204:SF34">
    <property type="entry name" value="NAD(P)H DEHYDROGENASE [QUINONE] 1 ISOFORM 1"/>
    <property type="match status" value="1"/>
</dbReference>
<evidence type="ECO:0000313" key="4">
    <source>
        <dbReference type="EMBL" id="OGW99525.1"/>
    </source>
</evidence>
<gene>
    <name evidence="4" type="ORF">A3G33_07900</name>
</gene>
<comment type="caution">
    <text evidence="4">The sequence shown here is derived from an EMBL/GenBank/DDBJ whole genome shotgun (WGS) entry which is preliminary data.</text>
</comment>
<evidence type="ECO:0000256" key="2">
    <source>
        <dbReference type="ARBA" id="ARBA00023002"/>
    </source>
</evidence>
<dbReference type="InterPro" id="IPR003680">
    <property type="entry name" value="Flavodoxin_fold"/>
</dbReference>
<evidence type="ECO:0000256" key="1">
    <source>
        <dbReference type="ARBA" id="ARBA00006252"/>
    </source>
</evidence>
<dbReference type="Pfam" id="PF02525">
    <property type="entry name" value="Flavodoxin_2"/>
    <property type="match status" value="1"/>
</dbReference>
<name>A0A1G1L2Z7_9BACT</name>
<proteinExistence type="inferred from homology"/>
<evidence type="ECO:0000313" key="5">
    <source>
        <dbReference type="Proteomes" id="UP000178187"/>
    </source>
</evidence>
<dbReference type="Gene3D" id="3.40.50.360">
    <property type="match status" value="1"/>
</dbReference>
<dbReference type="PANTHER" id="PTHR10204">
    <property type="entry name" value="NAD P H OXIDOREDUCTASE-RELATED"/>
    <property type="match status" value="1"/>
</dbReference>
<dbReference type="SUPFAM" id="SSF52218">
    <property type="entry name" value="Flavoproteins"/>
    <property type="match status" value="1"/>
</dbReference>
<dbReference type="GO" id="GO:0005829">
    <property type="term" value="C:cytosol"/>
    <property type="evidence" value="ECO:0007669"/>
    <property type="project" value="TreeGrafter"/>
</dbReference>
<reference evidence="4 5" key="1">
    <citation type="journal article" date="2016" name="Nat. Commun.">
        <title>Thousands of microbial genomes shed light on interconnected biogeochemical processes in an aquifer system.</title>
        <authorList>
            <person name="Anantharaman K."/>
            <person name="Brown C.T."/>
            <person name="Hug L.A."/>
            <person name="Sharon I."/>
            <person name="Castelle C.J."/>
            <person name="Probst A.J."/>
            <person name="Thomas B.C."/>
            <person name="Singh A."/>
            <person name="Wilkins M.J."/>
            <person name="Karaoz U."/>
            <person name="Brodie E.L."/>
            <person name="Williams K.H."/>
            <person name="Hubbard S.S."/>
            <person name="Banfield J.F."/>
        </authorList>
    </citation>
    <scope>NUCLEOTIDE SEQUENCE [LARGE SCALE GENOMIC DNA]</scope>
</reference>
<protein>
    <recommendedName>
        <fullName evidence="3">Flavodoxin-like fold domain-containing protein</fullName>
    </recommendedName>
</protein>
<organism evidence="4 5">
    <name type="scientific">Candidatus Danuiimicrobium aquiferis</name>
    <dbReference type="NCBI Taxonomy" id="1801832"/>
    <lineage>
        <taxon>Bacteria</taxon>
        <taxon>Pseudomonadati</taxon>
        <taxon>Candidatus Omnitrophota</taxon>
        <taxon>Candidatus Danuiimicrobium</taxon>
    </lineage>
</organism>
<evidence type="ECO:0000259" key="3">
    <source>
        <dbReference type="Pfam" id="PF02525"/>
    </source>
</evidence>
<dbReference type="InterPro" id="IPR029039">
    <property type="entry name" value="Flavoprotein-like_sf"/>
</dbReference>
<sequence>MNHLIIYIHPNPKSFCHAILETLKKTLRAKGGEVRVRDLYDMKLNPVMKKAELKPGTPVAKDVKREQNHIKWADTMTWIYPIWWQRMPAIGNGYIDRVLLEGFAHENTPTGPKGLLGDKKVFMINTMNAPTAVYEQSGLFNSMRQTIDEGVFGYCGMKVINHKYFGLVAHVSYEERKKMLDEVKVFAKTIL</sequence>
<keyword evidence="2" id="KW-0560">Oxidoreductase</keyword>
<comment type="similarity">
    <text evidence="1">Belongs to the NAD(P)H dehydrogenase (quinone) family.</text>
</comment>
<dbReference type="InterPro" id="IPR051545">
    <property type="entry name" value="NAD(P)H_dehydrogenase_qn"/>
</dbReference>
<dbReference type="GO" id="GO:0003955">
    <property type="term" value="F:NAD(P)H dehydrogenase (quinone) activity"/>
    <property type="evidence" value="ECO:0007669"/>
    <property type="project" value="TreeGrafter"/>
</dbReference>
<dbReference type="AlphaFoldDB" id="A0A1G1L2Z7"/>
<dbReference type="EMBL" id="MHFR01000004">
    <property type="protein sequence ID" value="OGW99525.1"/>
    <property type="molecule type" value="Genomic_DNA"/>
</dbReference>
<dbReference type="Proteomes" id="UP000178187">
    <property type="component" value="Unassembled WGS sequence"/>
</dbReference>
<feature type="domain" description="Flavodoxin-like fold" evidence="3">
    <location>
        <begin position="1"/>
        <end position="178"/>
    </location>
</feature>